<dbReference type="RefSeq" id="WP_147047133.1">
    <property type="nucleotide sequence ID" value="NZ_BJZV01000014.1"/>
</dbReference>
<keyword evidence="2 10" id="KW-0444">Lipid biosynthesis</keyword>
<dbReference type="GO" id="GO:0046167">
    <property type="term" value="P:glycerol-3-phosphate biosynthetic process"/>
    <property type="evidence" value="ECO:0007669"/>
    <property type="project" value="UniProtKB-UniRule"/>
</dbReference>
<dbReference type="AlphaFoldDB" id="A0A512JLN3"/>
<comment type="caution">
    <text evidence="18">The sequence shown here is derived from an EMBL/GenBank/DDBJ whole genome shotgun (WGS) entry which is preliminary data.</text>
</comment>
<evidence type="ECO:0000256" key="7">
    <source>
        <dbReference type="ARBA" id="ARBA00023098"/>
    </source>
</evidence>
<feature type="binding site" evidence="10">
    <location>
        <position position="139"/>
    </location>
    <ligand>
        <name>sn-glycerol 3-phosphate</name>
        <dbReference type="ChEBI" id="CHEBI:57597"/>
    </ligand>
</feature>
<feature type="binding site" evidence="13">
    <location>
        <position position="279"/>
    </location>
    <ligand>
        <name>NAD(+)</name>
        <dbReference type="ChEBI" id="CHEBI:57540"/>
    </ligand>
</feature>
<feature type="domain" description="Glycerol-3-phosphate dehydrogenase NAD-dependent N-terminal" evidence="16">
    <location>
        <begin position="11"/>
        <end position="161"/>
    </location>
</feature>
<dbReference type="GO" id="GO:0051287">
    <property type="term" value="F:NAD binding"/>
    <property type="evidence" value="ECO:0007669"/>
    <property type="project" value="InterPro"/>
</dbReference>
<evidence type="ECO:0000256" key="12">
    <source>
        <dbReference type="PIRSR" id="PIRSR000114-2"/>
    </source>
</evidence>
<keyword evidence="5 10" id="KW-0560">Oxidoreductase</keyword>
<evidence type="ECO:0000256" key="9">
    <source>
        <dbReference type="ARBA" id="ARBA00023264"/>
    </source>
</evidence>
<dbReference type="InterPro" id="IPR006109">
    <property type="entry name" value="G3P_DH_NAD-dep_C"/>
</dbReference>
<dbReference type="InterPro" id="IPR013328">
    <property type="entry name" value="6PGD_dom2"/>
</dbReference>
<comment type="catalytic activity">
    <reaction evidence="10 15">
        <text>sn-glycerol 3-phosphate + NADP(+) = dihydroxyacetone phosphate + NADPH + H(+)</text>
        <dbReference type="Rhea" id="RHEA:11096"/>
        <dbReference type="ChEBI" id="CHEBI:15378"/>
        <dbReference type="ChEBI" id="CHEBI:57597"/>
        <dbReference type="ChEBI" id="CHEBI:57642"/>
        <dbReference type="ChEBI" id="CHEBI:57783"/>
        <dbReference type="ChEBI" id="CHEBI:58349"/>
        <dbReference type="EC" id="1.1.1.94"/>
    </reaction>
</comment>
<evidence type="ECO:0000256" key="11">
    <source>
        <dbReference type="PIRSR" id="PIRSR000114-1"/>
    </source>
</evidence>
<feature type="domain" description="Glycerol-3-phosphate dehydrogenase NAD-dependent C-terminal" evidence="17">
    <location>
        <begin position="183"/>
        <end position="320"/>
    </location>
</feature>
<gene>
    <name evidence="10 18" type="primary">gpsA</name>
    <name evidence="18" type="ORF">MGN01_27110</name>
</gene>
<dbReference type="InterPro" id="IPR011128">
    <property type="entry name" value="G3P_DH_NAD-dep_N"/>
</dbReference>
<feature type="binding site" evidence="10">
    <location>
        <position position="18"/>
    </location>
    <ligand>
        <name>NADPH</name>
        <dbReference type="ChEBI" id="CHEBI:57783"/>
    </ligand>
</feature>
<comment type="caution">
    <text evidence="10">Lacks conserved residue(s) required for the propagation of feature annotation.</text>
</comment>
<dbReference type="GO" id="GO:0008654">
    <property type="term" value="P:phospholipid biosynthetic process"/>
    <property type="evidence" value="ECO:0007669"/>
    <property type="project" value="UniProtKB-KW"/>
</dbReference>
<feature type="binding site" evidence="10">
    <location>
        <position position="257"/>
    </location>
    <ligand>
        <name>sn-glycerol 3-phosphate</name>
        <dbReference type="ChEBI" id="CHEBI:57597"/>
    </ligand>
</feature>
<evidence type="ECO:0000256" key="5">
    <source>
        <dbReference type="ARBA" id="ARBA00023002"/>
    </source>
</evidence>
<sequence length="334" mass="34061">MSVESGRANRVAVVGGGSWGTALANAAACAGRDVTLWLRDPVGAAHIQKTRDNTRYLPGIPLHDQVRATCDESCLSEAGTVLLVTPAQTVREVLGQLRSHLGKASLVLCAKGIERGTDSFMSDVATETLPKATVAVLSGPSFAADVARGLPTAVTLACTDGAEAARLAGLISGPAFRLYHTDDVRGVEIGGAGKNVLAIASGIVAGRGLGESARAALIARAFAELMRFSKAYGGRAETLMGLSGLGDLVLTASSTQSRNFAFGDRLGRGATPEKAAGGKLAEGAFTAAALIALARARNVEMPIAEAVADVVSGTSDVDGVVARLLARPLKAETD</sequence>
<dbReference type="NCBIfam" id="NF000940">
    <property type="entry name" value="PRK00094.1-2"/>
    <property type="match status" value="1"/>
</dbReference>
<feature type="binding site" evidence="10">
    <location>
        <position position="19"/>
    </location>
    <ligand>
        <name>NADPH</name>
        <dbReference type="ChEBI" id="CHEBI:57783"/>
    </ligand>
</feature>
<evidence type="ECO:0000256" key="13">
    <source>
        <dbReference type="PIRSR" id="PIRSR000114-3"/>
    </source>
</evidence>
<comment type="subcellular location">
    <subcellularLocation>
        <location evidence="10">Cytoplasm</location>
    </subcellularLocation>
</comment>
<dbReference type="InterPro" id="IPR008927">
    <property type="entry name" value="6-PGluconate_DH-like_C_sf"/>
</dbReference>
<dbReference type="HAMAP" id="MF_00394">
    <property type="entry name" value="NAD_Glyc3P_dehydrog"/>
    <property type="match status" value="1"/>
</dbReference>
<dbReference type="Pfam" id="PF07479">
    <property type="entry name" value="NAD_Gly3P_dh_C"/>
    <property type="match status" value="1"/>
</dbReference>
<dbReference type="PANTHER" id="PTHR11728">
    <property type="entry name" value="GLYCEROL-3-PHOSPHATE DEHYDROGENASE"/>
    <property type="match status" value="1"/>
</dbReference>
<keyword evidence="10" id="KW-0963">Cytoplasm</keyword>
<keyword evidence="8 10" id="KW-0594">Phospholipid biosynthesis</keyword>
<keyword evidence="6 10" id="KW-0520">NAD</keyword>
<dbReference type="PIRSF" id="PIRSF000114">
    <property type="entry name" value="Glycerol-3-P_dh"/>
    <property type="match status" value="1"/>
</dbReference>
<name>A0A512JLN3_9HYPH</name>
<feature type="binding site" evidence="10">
    <location>
        <position position="247"/>
    </location>
    <ligand>
        <name>sn-glycerol 3-phosphate</name>
        <dbReference type="ChEBI" id="CHEBI:57597"/>
    </ligand>
</feature>
<feature type="binding site" evidence="10">
    <location>
        <position position="111"/>
    </location>
    <ligand>
        <name>sn-glycerol 3-phosphate</name>
        <dbReference type="ChEBI" id="CHEBI:57597"/>
    </ligand>
</feature>
<keyword evidence="4 10" id="KW-0521">NADP</keyword>
<feature type="binding site" evidence="10">
    <location>
        <position position="282"/>
    </location>
    <ligand>
        <name>NADPH</name>
        <dbReference type="ChEBI" id="CHEBI:57783"/>
    </ligand>
</feature>
<dbReference type="Gene3D" id="3.40.50.720">
    <property type="entry name" value="NAD(P)-binding Rossmann-like Domain"/>
    <property type="match status" value="1"/>
</dbReference>
<keyword evidence="3 10" id="KW-0547">Nucleotide-binding</keyword>
<comment type="catalytic activity">
    <reaction evidence="10">
        <text>sn-glycerol 3-phosphate + NAD(+) = dihydroxyacetone phosphate + NADH + H(+)</text>
        <dbReference type="Rhea" id="RHEA:11092"/>
        <dbReference type="ChEBI" id="CHEBI:15378"/>
        <dbReference type="ChEBI" id="CHEBI:57540"/>
        <dbReference type="ChEBI" id="CHEBI:57597"/>
        <dbReference type="ChEBI" id="CHEBI:57642"/>
        <dbReference type="ChEBI" id="CHEBI:57945"/>
        <dbReference type="EC" id="1.1.1.94"/>
    </reaction>
</comment>
<feature type="binding site" evidence="13">
    <location>
        <position position="143"/>
    </location>
    <ligand>
        <name>NAD(+)</name>
        <dbReference type="ChEBI" id="CHEBI:57540"/>
    </ligand>
</feature>
<dbReference type="OrthoDB" id="9812273at2"/>
<evidence type="ECO:0000256" key="2">
    <source>
        <dbReference type="ARBA" id="ARBA00022516"/>
    </source>
</evidence>
<dbReference type="PANTHER" id="PTHR11728:SF1">
    <property type="entry name" value="GLYCEROL-3-PHOSPHATE DEHYDROGENASE [NAD(+)] 2, CHLOROPLASTIC"/>
    <property type="match status" value="1"/>
</dbReference>
<protein>
    <recommendedName>
        <fullName evidence="10">Glycerol-3-phosphate dehydrogenase [NAD(P)+]</fullName>
        <ecNumber evidence="10">1.1.1.94</ecNumber>
    </recommendedName>
    <alternativeName>
        <fullName evidence="10">NAD(P)(+)-dependent glycerol-3-phosphate dehydrogenase</fullName>
    </alternativeName>
    <alternativeName>
        <fullName evidence="10">NAD(P)H-dependent dihydroxyacetone-phosphate reductase</fullName>
    </alternativeName>
</protein>
<dbReference type="Proteomes" id="UP000321750">
    <property type="component" value="Unassembled WGS sequence"/>
</dbReference>
<keyword evidence="9 10" id="KW-1208">Phospholipid metabolism</keyword>
<dbReference type="Pfam" id="PF01210">
    <property type="entry name" value="NAD_Gly3P_dh_N"/>
    <property type="match status" value="1"/>
</dbReference>
<feature type="binding site" evidence="10">
    <location>
        <position position="111"/>
    </location>
    <ligand>
        <name>NADPH</name>
        <dbReference type="ChEBI" id="CHEBI:57783"/>
    </ligand>
</feature>
<dbReference type="UniPathway" id="UPA00940"/>
<dbReference type="GO" id="GO:0005829">
    <property type="term" value="C:cytosol"/>
    <property type="evidence" value="ECO:0007669"/>
    <property type="project" value="TreeGrafter"/>
</dbReference>
<feature type="binding site" evidence="10">
    <location>
        <position position="56"/>
    </location>
    <ligand>
        <name>NADPH</name>
        <dbReference type="ChEBI" id="CHEBI:57783"/>
    </ligand>
</feature>
<evidence type="ECO:0000313" key="19">
    <source>
        <dbReference type="Proteomes" id="UP000321750"/>
    </source>
</evidence>
<dbReference type="PRINTS" id="PR00077">
    <property type="entry name" value="GPDHDRGNASE"/>
</dbReference>
<feature type="binding site" evidence="10">
    <location>
        <position position="194"/>
    </location>
    <ligand>
        <name>sn-glycerol 3-phosphate</name>
        <dbReference type="ChEBI" id="CHEBI:57597"/>
    </ligand>
</feature>
<dbReference type="GO" id="GO:0141152">
    <property type="term" value="F:glycerol-3-phosphate dehydrogenase (NAD+) activity"/>
    <property type="evidence" value="ECO:0007669"/>
    <property type="project" value="RHEA"/>
</dbReference>
<dbReference type="InterPro" id="IPR006168">
    <property type="entry name" value="G3P_DH_NAD-dep"/>
</dbReference>
<dbReference type="GO" id="GO:0006650">
    <property type="term" value="P:glycerophospholipid metabolic process"/>
    <property type="evidence" value="ECO:0007669"/>
    <property type="project" value="UniProtKB-UniRule"/>
</dbReference>
<feature type="binding site" evidence="10">
    <location>
        <position position="280"/>
    </location>
    <ligand>
        <name>NADPH</name>
        <dbReference type="ChEBI" id="CHEBI:57783"/>
    </ligand>
</feature>
<dbReference type="EC" id="1.1.1.94" evidence="10"/>
<proteinExistence type="inferred from homology"/>
<feature type="binding site" evidence="10">
    <location>
        <position position="258"/>
    </location>
    <ligand>
        <name>NADPH</name>
        <dbReference type="ChEBI" id="CHEBI:57783"/>
    </ligand>
</feature>
<evidence type="ECO:0000256" key="4">
    <source>
        <dbReference type="ARBA" id="ARBA00022857"/>
    </source>
</evidence>
<feature type="binding site" evidence="10">
    <location>
        <position position="259"/>
    </location>
    <ligand>
        <name>sn-glycerol 3-phosphate</name>
        <dbReference type="ChEBI" id="CHEBI:57597"/>
    </ligand>
</feature>
<evidence type="ECO:0000313" key="18">
    <source>
        <dbReference type="EMBL" id="GEP10866.1"/>
    </source>
</evidence>
<comment type="similarity">
    <text evidence="1 10 14">Belongs to the NAD-dependent glycerol-3-phosphate dehydrogenase family.</text>
</comment>
<feature type="binding site" evidence="10">
    <location>
        <position position="141"/>
    </location>
    <ligand>
        <name>sn-glycerol 3-phosphate</name>
        <dbReference type="ChEBI" id="CHEBI:57597"/>
    </ligand>
</feature>
<evidence type="ECO:0000259" key="16">
    <source>
        <dbReference type="Pfam" id="PF01210"/>
    </source>
</evidence>
<dbReference type="SUPFAM" id="SSF48179">
    <property type="entry name" value="6-phosphogluconate dehydrogenase C-terminal domain-like"/>
    <property type="match status" value="1"/>
</dbReference>
<dbReference type="NCBIfam" id="NF000942">
    <property type="entry name" value="PRK00094.1-4"/>
    <property type="match status" value="1"/>
</dbReference>
<feature type="binding site" evidence="12">
    <location>
        <begin position="258"/>
        <end position="259"/>
    </location>
    <ligand>
        <name>substrate</name>
    </ligand>
</feature>
<evidence type="ECO:0000256" key="1">
    <source>
        <dbReference type="ARBA" id="ARBA00011009"/>
    </source>
</evidence>
<feature type="binding site" evidence="10">
    <location>
        <position position="258"/>
    </location>
    <ligand>
        <name>sn-glycerol 3-phosphate</name>
        <dbReference type="ChEBI" id="CHEBI:57597"/>
    </ligand>
</feature>
<evidence type="ECO:0000256" key="3">
    <source>
        <dbReference type="ARBA" id="ARBA00022741"/>
    </source>
</evidence>
<reference evidence="18 19" key="1">
    <citation type="submission" date="2019-07" db="EMBL/GenBank/DDBJ databases">
        <title>Whole genome shotgun sequence of Methylobacterium gnaphalii NBRC 107716.</title>
        <authorList>
            <person name="Hosoyama A."/>
            <person name="Uohara A."/>
            <person name="Ohji S."/>
            <person name="Ichikawa N."/>
        </authorList>
    </citation>
    <scope>NUCLEOTIDE SEQUENCE [LARGE SCALE GENOMIC DNA]</scope>
    <source>
        <strain evidence="18 19">NBRC 107716</strain>
    </source>
</reference>
<evidence type="ECO:0000256" key="10">
    <source>
        <dbReference type="HAMAP-Rule" id="MF_00394"/>
    </source>
</evidence>
<accession>A0A512JLN3</accession>
<feature type="binding site" evidence="13">
    <location>
        <position position="258"/>
    </location>
    <ligand>
        <name>NAD(+)</name>
        <dbReference type="ChEBI" id="CHEBI:57540"/>
    </ligand>
</feature>
<keyword evidence="19" id="KW-1185">Reference proteome</keyword>
<dbReference type="EMBL" id="BJZV01000014">
    <property type="protein sequence ID" value="GEP10866.1"/>
    <property type="molecule type" value="Genomic_DNA"/>
</dbReference>
<dbReference type="GO" id="GO:0046168">
    <property type="term" value="P:glycerol-3-phosphate catabolic process"/>
    <property type="evidence" value="ECO:0007669"/>
    <property type="project" value="InterPro"/>
</dbReference>
<evidence type="ECO:0000256" key="14">
    <source>
        <dbReference type="RuleBase" id="RU000437"/>
    </source>
</evidence>
<comment type="pathway">
    <text evidence="10">Membrane lipid metabolism; glycerophospholipid metabolism.</text>
</comment>
<evidence type="ECO:0000256" key="8">
    <source>
        <dbReference type="ARBA" id="ARBA00023209"/>
    </source>
</evidence>
<dbReference type="FunFam" id="3.40.50.720:FF:000019">
    <property type="entry name" value="Glycerol-3-phosphate dehydrogenase [NAD(P)+]"/>
    <property type="match status" value="1"/>
</dbReference>
<evidence type="ECO:0000256" key="6">
    <source>
        <dbReference type="ARBA" id="ARBA00023027"/>
    </source>
</evidence>
<comment type="function">
    <text evidence="10">Catalyzes the reduction of the glycolytic intermediate dihydroxyacetone phosphate (DHAP) to sn-glycerol 3-phosphate (G3P), the key precursor for phospholipid synthesis.</text>
</comment>
<organism evidence="18 19">
    <name type="scientific">Methylobacterium gnaphalii</name>
    <dbReference type="NCBI Taxonomy" id="1010610"/>
    <lineage>
        <taxon>Bacteria</taxon>
        <taxon>Pseudomonadati</taxon>
        <taxon>Pseudomonadota</taxon>
        <taxon>Alphaproteobacteria</taxon>
        <taxon>Hyphomicrobiales</taxon>
        <taxon>Methylobacteriaceae</taxon>
        <taxon>Methylobacterium</taxon>
    </lineage>
</organism>
<feature type="binding site" evidence="13">
    <location>
        <begin position="15"/>
        <end position="20"/>
    </location>
    <ligand>
        <name>NAD(+)</name>
        <dbReference type="ChEBI" id="CHEBI:57540"/>
    </ligand>
</feature>
<keyword evidence="7 10" id="KW-0443">Lipid metabolism</keyword>
<dbReference type="SUPFAM" id="SSF51735">
    <property type="entry name" value="NAD(P)-binding Rossmann-fold domains"/>
    <property type="match status" value="1"/>
</dbReference>
<evidence type="ECO:0000259" key="17">
    <source>
        <dbReference type="Pfam" id="PF07479"/>
    </source>
</evidence>
<feature type="binding site" evidence="10">
    <location>
        <position position="39"/>
    </location>
    <ligand>
        <name>NADPH</name>
        <dbReference type="ChEBI" id="CHEBI:57783"/>
    </ligand>
</feature>
<evidence type="ECO:0000256" key="15">
    <source>
        <dbReference type="RuleBase" id="RU000439"/>
    </source>
</evidence>
<dbReference type="Gene3D" id="1.10.1040.10">
    <property type="entry name" value="N-(1-d-carboxylethyl)-l-norvaline Dehydrogenase, domain 2"/>
    <property type="match status" value="1"/>
</dbReference>
<dbReference type="InterPro" id="IPR036291">
    <property type="entry name" value="NAD(P)-bd_dom_sf"/>
</dbReference>
<feature type="binding site" evidence="10">
    <location>
        <position position="143"/>
    </location>
    <ligand>
        <name>NADPH</name>
        <dbReference type="ChEBI" id="CHEBI:57783"/>
    </ligand>
</feature>
<feature type="active site" description="Proton acceptor" evidence="10 11">
    <location>
        <position position="194"/>
    </location>
</feature>
<dbReference type="GO" id="GO:0141153">
    <property type="term" value="F:glycerol-3-phosphate dehydrogenase (NADP+) activity"/>
    <property type="evidence" value="ECO:0007669"/>
    <property type="project" value="RHEA"/>
</dbReference>
<dbReference type="GO" id="GO:0005975">
    <property type="term" value="P:carbohydrate metabolic process"/>
    <property type="evidence" value="ECO:0007669"/>
    <property type="project" value="InterPro"/>
</dbReference>
<feature type="binding site" evidence="12">
    <location>
        <position position="111"/>
    </location>
    <ligand>
        <name>substrate</name>
    </ligand>
</feature>